<dbReference type="RefSeq" id="WP_197920930.1">
    <property type="nucleotide sequence ID" value="NZ_JAEANY010000002.1"/>
</dbReference>
<accession>A0ABS0N2N1</accession>
<proteinExistence type="predicted"/>
<reference evidence="2 3" key="1">
    <citation type="submission" date="2020-11" db="EMBL/GenBank/DDBJ databases">
        <title>Erythrobacter sediminis sp. nov., a marine bacterium from a tidal flat of Garorim Bay.</title>
        <authorList>
            <person name="Kim D."/>
            <person name="Yoo Y."/>
            <person name="Kim J.-J."/>
        </authorList>
    </citation>
    <scope>NUCLEOTIDE SEQUENCE [LARGE SCALE GENOMIC DNA]</scope>
    <source>
        <strain evidence="2 3">JGD-13</strain>
    </source>
</reference>
<name>A0ABS0N2N1_9SPHN</name>
<dbReference type="Pfam" id="PF03929">
    <property type="entry name" value="PepSY_TM"/>
    <property type="match status" value="1"/>
</dbReference>
<evidence type="ECO:0000313" key="2">
    <source>
        <dbReference type="EMBL" id="MBH5322221.1"/>
    </source>
</evidence>
<feature type="transmembrane region" description="Helical" evidence="1">
    <location>
        <begin position="205"/>
        <end position="230"/>
    </location>
</feature>
<dbReference type="EMBL" id="JAEANY010000002">
    <property type="protein sequence ID" value="MBH5322221.1"/>
    <property type="molecule type" value="Genomic_DNA"/>
</dbReference>
<protein>
    <submittedName>
        <fullName evidence="2">PepSY domain-containing protein</fullName>
    </submittedName>
</protein>
<feature type="transmembrane region" description="Helical" evidence="1">
    <location>
        <begin position="16"/>
        <end position="37"/>
    </location>
</feature>
<keyword evidence="1" id="KW-1133">Transmembrane helix</keyword>
<sequence>MARQNVMRLFAKWHIWLGWLVGVPILMWTVTGLIMVINPIEEVRGNHLRIPQEEQLLPAGNPAPIAFRVDNIPQFREMRVVMQDGRPVWLLTDAEGNLERLPADMTGEPLPVIDEAYIRNAAARLIVGGENPVAVEQFSAEESPFDFRRPIPSWRVTLEDGAHIYFDARTGQIAAVRTRFWRVFDFMWGLHIMDLQTRELDQQSIFTHMILVLFAGLAALGALLGCTLMFRRRKPKVKVPR</sequence>
<keyword evidence="1" id="KW-0812">Transmembrane</keyword>
<keyword evidence="3" id="KW-1185">Reference proteome</keyword>
<dbReference type="InterPro" id="IPR005625">
    <property type="entry name" value="PepSY-ass_TM"/>
</dbReference>
<gene>
    <name evidence="2" type="ORF">I5L03_06440</name>
</gene>
<evidence type="ECO:0000256" key="1">
    <source>
        <dbReference type="SAM" id="Phobius"/>
    </source>
</evidence>
<comment type="caution">
    <text evidence="2">The sequence shown here is derived from an EMBL/GenBank/DDBJ whole genome shotgun (WGS) entry which is preliminary data.</text>
</comment>
<keyword evidence="1" id="KW-0472">Membrane</keyword>
<dbReference type="Proteomes" id="UP000602442">
    <property type="component" value="Unassembled WGS sequence"/>
</dbReference>
<evidence type="ECO:0000313" key="3">
    <source>
        <dbReference type="Proteomes" id="UP000602442"/>
    </source>
</evidence>
<organism evidence="2 3">
    <name type="scientific">Aurantiacibacter sediminis</name>
    <dbReference type="NCBI Taxonomy" id="2793064"/>
    <lineage>
        <taxon>Bacteria</taxon>
        <taxon>Pseudomonadati</taxon>
        <taxon>Pseudomonadota</taxon>
        <taxon>Alphaproteobacteria</taxon>
        <taxon>Sphingomonadales</taxon>
        <taxon>Erythrobacteraceae</taxon>
        <taxon>Aurantiacibacter</taxon>
    </lineage>
</organism>